<protein>
    <submittedName>
        <fullName evidence="1">Uncharacterized protein</fullName>
    </submittedName>
</protein>
<reference evidence="1 2" key="1">
    <citation type="submission" date="2019-07" db="EMBL/GenBank/DDBJ databases">
        <title>Novel species of Flavobacterium.</title>
        <authorList>
            <person name="Liu Q."/>
            <person name="Xin Y.-H."/>
        </authorList>
    </citation>
    <scope>NUCLEOTIDE SEQUENCE [LARGE SCALE GENOMIC DNA]</scope>
    <source>
        <strain evidence="1 2">GSP39</strain>
    </source>
</reference>
<gene>
    <name evidence="1" type="ORF">FNW12_04105</name>
</gene>
<evidence type="ECO:0000313" key="2">
    <source>
        <dbReference type="Proteomes" id="UP000318528"/>
    </source>
</evidence>
<proteinExistence type="predicted"/>
<dbReference type="EMBL" id="VJZN01000005">
    <property type="protein sequence ID" value="TRX08433.1"/>
    <property type="molecule type" value="Genomic_DNA"/>
</dbReference>
<dbReference type="RefSeq" id="WP_144070555.1">
    <property type="nucleotide sequence ID" value="NZ_VJZN01000005.1"/>
</dbReference>
<name>A0ABY3CNB8_9FLAO</name>
<accession>A0ABY3CNB8</accession>
<evidence type="ECO:0000313" key="1">
    <source>
        <dbReference type="EMBL" id="TRX08433.1"/>
    </source>
</evidence>
<dbReference type="Proteomes" id="UP000318528">
    <property type="component" value="Unassembled WGS sequence"/>
</dbReference>
<keyword evidence="2" id="KW-1185">Reference proteome</keyword>
<organism evidence="1 2">
    <name type="scientific">Flavobacterium gawalongense</name>
    <dbReference type="NCBI Taxonomy" id="2594432"/>
    <lineage>
        <taxon>Bacteria</taxon>
        <taxon>Pseudomonadati</taxon>
        <taxon>Bacteroidota</taxon>
        <taxon>Flavobacteriia</taxon>
        <taxon>Flavobacteriales</taxon>
        <taxon>Flavobacteriaceae</taxon>
        <taxon>Flavobacterium</taxon>
    </lineage>
</organism>
<sequence>MKKLYLSLTLIFCLQITYSQDTINNLKEVIIGQKESNRKEMIAILKKIKYNLRENYEQRDINYLTNHFVLKDNKDTLVNRRMLNTLNIKVLSKNNIQWMLNNDSNKSFNTDISAYSRFEPEITEDHWFAFLAYYDSLNVIDFDFFNISNNYKYQISKDTDITTVKFTASRFHSGYFTFSNNNYNLIRIVFMNTKPYNFYVYGWQGNERHLEFTTKWKYNKEIIKLDFTETNNGKLLLVKLDAMEELTNFEFKRYNDSKRIIDNGINMKFYSTLQMKIIH</sequence>
<comment type="caution">
    <text evidence="1">The sequence shown here is derived from an EMBL/GenBank/DDBJ whole genome shotgun (WGS) entry which is preliminary data.</text>
</comment>